<evidence type="ECO:0000313" key="1">
    <source>
        <dbReference type="EMBL" id="NBI29465.1"/>
    </source>
</evidence>
<protein>
    <submittedName>
        <fullName evidence="1">Uncharacterized protein</fullName>
    </submittedName>
</protein>
<comment type="caution">
    <text evidence="1">The sequence shown here is derived from an EMBL/GenBank/DDBJ whole genome shotgun (WGS) entry which is preliminary data.</text>
</comment>
<name>A0A6N9Q3R1_9BACL</name>
<dbReference type="Proteomes" id="UP000448943">
    <property type="component" value="Unassembled WGS sequence"/>
</dbReference>
<evidence type="ECO:0000313" key="2">
    <source>
        <dbReference type="Proteomes" id="UP000448943"/>
    </source>
</evidence>
<organism evidence="1 2">
    <name type="scientific">Chengkuizengella marina</name>
    <dbReference type="NCBI Taxonomy" id="2507566"/>
    <lineage>
        <taxon>Bacteria</taxon>
        <taxon>Bacillati</taxon>
        <taxon>Bacillota</taxon>
        <taxon>Bacilli</taxon>
        <taxon>Bacillales</taxon>
        <taxon>Paenibacillaceae</taxon>
        <taxon>Chengkuizengella</taxon>
    </lineage>
</organism>
<sequence>MNLDRFAGSNESPVFETVDNLNTCGCGNQAEWLVYKDRQPHCPECFKEATECGDVVEVQYLCV</sequence>
<dbReference type="AlphaFoldDB" id="A0A6N9Q3R1"/>
<keyword evidence="2" id="KW-1185">Reference proteome</keyword>
<reference evidence="1 2" key="1">
    <citation type="submission" date="2019-01" db="EMBL/GenBank/DDBJ databases">
        <title>Chengkuizengella sp. nov., isolated from deep-sea sediment of East Pacific Ocean.</title>
        <authorList>
            <person name="Yang J."/>
            <person name="Lai Q."/>
            <person name="Shao Z."/>
        </authorList>
    </citation>
    <scope>NUCLEOTIDE SEQUENCE [LARGE SCALE GENOMIC DNA]</scope>
    <source>
        <strain evidence="1 2">YPA3-1-1</strain>
    </source>
</reference>
<accession>A0A6N9Q3R1</accession>
<proteinExistence type="predicted"/>
<gene>
    <name evidence="1" type="ORF">ERL59_10895</name>
</gene>
<dbReference type="EMBL" id="SIJB01000024">
    <property type="protein sequence ID" value="NBI29465.1"/>
    <property type="molecule type" value="Genomic_DNA"/>
</dbReference>